<dbReference type="InterPro" id="IPR017520">
    <property type="entry name" value="CHP03086"/>
</dbReference>
<dbReference type="AlphaFoldDB" id="A0A3S3AT66"/>
<dbReference type="InterPro" id="IPR024344">
    <property type="entry name" value="MDMPI_metal-binding"/>
</dbReference>
<protein>
    <submittedName>
        <fullName evidence="2">TIGR03086 family protein</fullName>
    </submittedName>
</protein>
<name>A0A3S3AT66_9NOCA</name>
<proteinExistence type="predicted"/>
<organism evidence="2 3">
    <name type="scientific">Prescottella agglutinans</name>
    <dbReference type="NCBI Taxonomy" id="1644129"/>
    <lineage>
        <taxon>Bacteria</taxon>
        <taxon>Bacillati</taxon>
        <taxon>Actinomycetota</taxon>
        <taxon>Actinomycetes</taxon>
        <taxon>Mycobacteriales</taxon>
        <taxon>Nocardiaceae</taxon>
        <taxon>Prescottella</taxon>
    </lineage>
</organism>
<reference evidence="2 3" key="1">
    <citation type="submission" date="2018-11" db="EMBL/GenBank/DDBJ databases">
        <title>Rhodococcus spongicola sp. nov. and Rhodococcus xishaensis sp. nov. from marine sponges.</title>
        <authorList>
            <person name="Li L."/>
            <person name="Lin H.W."/>
        </authorList>
    </citation>
    <scope>NUCLEOTIDE SEQUENCE [LARGE SCALE GENOMIC DNA]</scope>
    <source>
        <strain evidence="2 3">CCTCC AB2014297</strain>
    </source>
</reference>
<dbReference type="SUPFAM" id="SSF109854">
    <property type="entry name" value="DinB/YfiT-like putative metalloenzymes"/>
    <property type="match status" value="1"/>
</dbReference>
<dbReference type="OrthoDB" id="5185819at2"/>
<sequence length="200" mass="20948">MTIEHDLGPAAAEAARVANGIRDDQLDLPTPCAQWSVSDLLRHFLELTNAFTAAARKAPFPGDGSARPAQLPPDWRPRLARQLDALAAAWRDPEAWQGEAEAGGVTMPAAVMGAVAIDELVLHAWDLARATGRPFASDPASVQASLGFAAAMSVPGEEAGREGLYGPVVPIPADAPALDRLLGYAGRDPQWSPSEEVVGG</sequence>
<dbReference type="InterPro" id="IPR017517">
    <property type="entry name" value="Maleyloyr_isom"/>
</dbReference>
<dbReference type="RefSeq" id="WP_127917956.1">
    <property type="nucleotide sequence ID" value="NZ_RKLP01000011.1"/>
</dbReference>
<accession>A0A3S3AT66</accession>
<feature type="domain" description="Mycothiol-dependent maleylpyruvate isomerase metal-binding" evidence="1">
    <location>
        <begin position="9"/>
        <end position="128"/>
    </location>
</feature>
<dbReference type="NCBIfam" id="TIGR03086">
    <property type="entry name" value="TIGR03086 family metal-binding protein"/>
    <property type="match status" value="1"/>
</dbReference>
<dbReference type="Gene3D" id="1.20.120.450">
    <property type="entry name" value="dinb family like domain"/>
    <property type="match status" value="1"/>
</dbReference>
<dbReference type="EMBL" id="RKLP01000011">
    <property type="protein sequence ID" value="RVW07834.1"/>
    <property type="molecule type" value="Genomic_DNA"/>
</dbReference>
<evidence type="ECO:0000313" key="3">
    <source>
        <dbReference type="Proteomes" id="UP000286208"/>
    </source>
</evidence>
<keyword evidence="3" id="KW-1185">Reference proteome</keyword>
<dbReference type="Proteomes" id="UP000286208">
    <property type="component" value="Unassembled WGS sequence"/>
</dbReference>
<dbReference type="GO" id="GO:0046872">
    <property type="term" value="F:metal ion binding"/>
    <property type="evidence" value="ECO:0007669"/>
    <property type="project" value="InterPro"/>
</dbReference>
<dbReference type="InterPro" id="IPR034660">
    <property type="entry name" value="DinB/YfiT-like"/>
</dbReference>
<gene>
    <name evidence="2" type="ORF">EGT67_20640</name>
</gene>
<dbReference type="NCBIfam" id="TIGR03083">
    <property type="entry name" value="maleylpyruvate isomerase family mycothiol-dependent enzyme"/>
    <property type="match status" value="1"/>
</dbReference>
<evidence type="ECO:0000313" key="2">
    <source>
        <dbReference type="EMBL" id="RVW07834.1"/>
    </source>
</evidence>
<comment type="caution">
    <text evidence="2">The sequence shown here is derived from an EMBL/GenBank/DDBJ whole genome shotgun (WGS) entry which is preliminary data.</text>
</comment>
<evidence type="ECO:0000259" key="1">
    <source>
        <dbReference type="Pfam" id="PF11716"/>
    </source>
</evidence>
<dbReference type="Pfam" id="PF11716">
    <property type="entry name" value="MDMPI_N"/>
    <property type="match status" value="1"/>
</dbReference>